<feature type="compositionally biased region" description="Basic residues" evidence="1">
    <location>
        <begin position="370"/>
        <end position="379"/>
    </location>
</feature>
<feature type="compositionally biased region" description="Low complexity" evidence="1">
    <location>
        <begin position="468"/>
        <end position="482"/>
    </location>
</feature>
<dbReference type="Pfam" id="PF02338">
    <property type="entry name" value="OTU"/>
    <property type="match status" value="1"/>
</dbReference>
<dbReference type="PANTHER" id="PTHR12419:SF7">
    <property type="entry name" value="OTU DOMAIN-CONTAINING PROTEIN 3"/>
    <property type="match status" value="1"/>
</dbReference>
<feature type="region of interest" description="Disordered" evidence="1">
    <location>
        <begin position="1"/>
        <end position="44"/>
    </location>
</feature>
<dbReference type="EMBL" id="MU167231">
    <property type="protein sequence ID" value="KAG0149006.1"/>
    <property type="molecule type" value="Genomic_DNA"/>
</dbReference>
<dbReference type="InterPro" id="IPR050704">
    <property type="entry name" value="Peptidase_C85-like"/>
</dbReference>
<dbReference type="Gene3D" id="3.90.70.80">
    <property type="match status" value="1"/>
</dbReference>
<accession>A0A9P6NL24</accession>
<evidence type="ECO:0000259" key="2">
    <source>
        <dbReference type="PROSITE" id="PS50802"/>
    </source>
</evidence>
<dbReference type="InterPro" id="IPR038765">
    <property type="entry name" value="Papain-like_cys_pep_sf"/>
</dbReference>
<dbReference type="InterPro" id="IPR003323">
    <property type="entry name" value="OTU_dom"/>
</dbReference>
<keyword evidence="4" id="KW-1185">Reference proteome</keyword>
<dbReference type="PROSITE" id="PS50802">
    <property type="entry name" value="OTU"/>
    <property type="match status" value="1"/>
</dbReference>
<evidence type="ECO:0000313" key="4">
    <source>
        <dbReference type="Proteomes" id="UP000886653"/>
    </source>
</evidence>
<name>A0A9P6NL24_9BASI</name>
<protein>
    <recommendedName>
        <fullName evidence="2">OTU domain-containing protein</fullName>
    </recommendedName>
</protein>
<feature type="compositionally biased region" description="Polar residues" evidence="1">
    <location>
        <begin position="441"/>
        <end position="457"/>
    </location>
</feature>
<dbReference type="OrthoDB" id="415023at2759"/>
<evidence type="ECO:0000313" key="3">
    <source>
        <dbReference type="EMBL" id="KAG0149006.1"/>
    </source>
</evidence>
<feature type="region of interest" description="Disordered" evidence="1">
    <location>
        <begin position="305"/>
        <end position="531"/>
    </location>
</feature>
<comment type="caution">
    <text evidence="3">The sequence shown here is derived from an EMBL/GenBank/DDBJ whole genome shotgun (WGS) entry which is preliminary data.</text>
</comment>
<dbReference type="SUPFAM" id="SSF54001">
    <property type="entry name" value="Cysteine proteinases"/>
    <property type="match status" value="1"/>
</dbReference>
<dbReference type="Proteomes" id="UP000886653">
    <property type="component" value="Unassembled WGS sequence"/>
</dbReference>
<feature type="domain" description="OTU" evidence="2">
    <location>
        <begin position="56"/>
        <end position="205"/>
    </location>
</feature>
<organism evidence="3 4">
    <name type="scientific">Cronartium quercuum f. sp. fusiforme G11</name>
    <dbReference type="NCBI Taxonomy" id="708437"/>
    <lineage>
        <taxon>Eukaryota</taxon>
        <taxon>Fungi</taxon>
        <taxon>Dikarya</taxon>
        <taxon>Basidiomycota</taxon>
        <taxon>Pucciniomycotina</taxon>
        <taxon>Pucciniomycetes</taxon>
        <taxon>Pucciniales</taxon>
        <taxon>Coleosporiaceae</taxon>
        <taxon>Cronartium</taxon>
    </lineage>
</organism>
<dbReference type="CDD" id="cd22756">
    <property type="entry name" value="OTU_OTUD3-like"/>
    <property type="match status" value="1"/>
</dbReference>
<reference evidence="3" key="1">
    <citation type="submission" date="2013-11" db="EMBL/GenBank/DDBJ databases">
        <title>Genome sequence of the fusiform rust pathogen reveals effectors for host alternation and coevolution with pine.</title>
        <authorList>
            <consortium name="DOE Joint Genome Institute"/>
            <person name="Smith K."/>
            <person name="Pendleton A."/>
            <person name="Kubisiak T."/>
            <person name="Anderson C."/>
            <person name="Salamov A."/>
            <person name="Aerts A."/>
            <person name="Riley R."/>
            <person name="Clum A."/>
            <person name="Lindquist E."/>
            <person name="Ence D."/>
            <person name="Campbell M."/>
            <person name="Kronenberg Z."/>
            <person name="Feau N."/>
            <person name="Dhillon B."/>
            <person name="Hamelin R."/>
            <person name="Burleigh J."/>
            <person name="Smith J."/>
            <person name="Yandell M."/>
            <person name="Nelson C."/>
            <person name="Grigoriev I."/>
            <person name="Davis J."/>
        </authorList>
    </citation>
    <scope>NUCLEOTIDE SEQUENCE</scope>
    <source>
        <strain evidence="3">G11</strain>
    </source>
</reference>
<dbReference type="PANTHER" id="PTHR12419">
    <property type="entry name" value="OTU DOMAIN CONTAINING PROTEIN"/>
    <property type="match status" value="1"/>
</dbReference>
<feature type="compositionally biased region" description="Low complexity" evidence="1">
    <location>
        <begin position="316"/>
        <end position="338"/>
    </location>
</feature>
<dbReference type="AlphaFoldDB" id="A0A9P6NL24"/>
<gene>
    <name evidence="3" type="ORF">CROQUDRAFT_654086</name>
</gene>
<evidence type="ECO:0000256" key="1">
    <source>
        <dbReference type="SAM" id="MobiDB-lite"/>
    </source>
</evidence>
<sequence>MAKRDQPRRSNLRTSATAEPRQSKGRARTRASGVKLIQDPEDDDRKLGEQLAQMGLYAAHTVGDGNCLFRALSDQFYGTPEHHGRVRTDVCNYLAEHEARYRAFVDTDEEESWETRLQEMRKQGTYGGHLELSAFASLHQRPIKVIQPGMIYIIGYEDESPSASSNGKGKAKHVVSKTEANQYPTSAPLYIVYHQWEHYSSVRNLVGPHGGPPQIREDLRPCSLDQERRNSPCIDDETDLSVELSLLSRSLPEGVIYSNKQLAALIAQSGSWEKALEVILEEQEIVSGQKAIGAQTSLTSFSAADESLPLPPYREPTPSSSASTASSPADSTAPSSASVGSHAQIRKLSRSHSRSPETSDSPDPDEGIGRRLRPRRNRSSPRLLPPRDFGCLSSGSPSHASSSSLSSEGAGSPEADSSQVRPQRRRTRSSLDVPPAIDPLQTATQANFGPSSSQIEPSTRPLRNRLVSRPPSSASHSPLSKSTMNRMSKKEARQAQRRLTRAQERSSSSTSTGTPVSGRAETITLFRELRV</sequence>
<feature type="compositionally biased region" description="Low complexity" evidence="1">
    <location>
        <begin position="392"/>
        <end position="415"/>
    </location>
</feature>
<feature type="compositionally biased region" description="Basic residues" evidence="1">
    <location>
        <begin position="344"/>
        <end position="353"/>
    </location>
</feature>
<dbReference type="GO" id="GO:0004843">
    <property type="term" value="F:cysteine-type deubiquitinase activity"/>
    <property type="evidence" value="ECO:0007669"/>
    <property type="project" value="TreeGrafter"/>
</dbReference>
<dbReference type="GO" id="GO:0016579">
    <property type="term" value="P:protein deubiquitination"/>
    <property type="evidence" value="ECO:0007669"/>
    <property type="project" value="TreeGrafter"/>
</dbReference>
<proteinExistence type="predicted"/>